<sequence>MYLNTSAEGASIHSFIITCEHGGNRIPAPYDSLFRDEQVLLDSHRGYDPGALLMAQELAAAFDGKLVTSTVSRLLVDLNRSIGHPTLFSSTTRRLPPPVREQILAQYYRPYREQVERLVAQAVSEGQRVIHISSHSFTPELDGKVRHADVGLLYHPARQGEVELCAQWQACLAEIAPGVRVRRNYPYAGKGDGLTAHLRLRFAASDYIGIELEINQGLLQSAAAHWAALRSLLMDSLRTACALRNPS</sequence>
<accession>A0ABW9A9M9</accession>
<evidence type="ECO:0000313" key="1">
    <source>
        <dbReference type="EMBL" id="MFL9925596.1"/>
    </source>
</evidence>
<dbReference type="Proteomes" id="UP001629246">
    <property type="component" value="Unassembled WGS sequence"/>
</dbReference>
<dbReference type="SUPFAM" id="SSF53187">
    <property type="entry name" value="Zn-dependent exopeptidases"/>
    <property type="match status" value="1"/>
</dbReference>
<dbReference type="RefSeq" id="WP_408158785.1">
    <property type="nucleotide sequence ID" value="NZ_JAQQFM010000006.1"/>
</dbReference>
<evidence type="ECO:0000313" key="2">
    <source>
        <dbReference type="Proteomes" id="UP001629246"/>
    </source>
</evidence>
<gene>
    <name evidence="1" type="ORF">PQR62_15055</name>
</gene>
<dbReference type="InterPro" id="IPR007709">
    <property type="entry name" value="N-FG_amidohydro"/>
</dbReference>
<reference evidence="1 2" key="1">
    <citation type="journal article" date="2024" name="Chem. Sci.">
        <title>Discovery of megapolipeptins by genome mining of a Burkholderiales bacteria collection.</title>
        <authorList>
            <person name="Paulo B.S."/>
            <person name="Recchia M.J.J."/>
            <person name="Lee S."/>
            <person name="Fergusson C.H."/>
            <person name="Romanowski S.B."/>
            <person name="Hernandez A."/>
            <person name="Krull N."/>
            <person name="Liu D.Y."/>
            <person name="Cavanagh H."/>
            <person name="Bos A."/>
            <person name="Gray C.A."/>
            <person name="Murphy B.T."/>
            <person name="Linington R.G."/>
            <person name="Eustaquio A.S."/>
        </authorList>
    </citation>
    <scope>NUCLEOTIDE SEQUENCE [LARGE SCALE GENOMIC DNA]</scope>
    <source>
        <strain evidence="1 2">RL21-008-BIB-A</strain>
    </source>
</reference>
<comment type="caution">
    <text evidence="1">The sequence shown here is derived from an EMBL/GenBank/DDBJ whole genome shotgun (WGS) entry which is preliminary data.</text>
</comment>
<name>A0ABW9A9M9_9BURK</name>
<dbReference type="Pfam" id="PF05013">
    <property type="entry name" value="FGase"/>
    <property type="match status" value="1"/>
</dbReference>
<dbReference type="Gene3D" id="3.40.630.40">
    <property type="entry name" value="Zn-dependent exopeptidases"/>
    <property type="match status" value="1"/>
</dbReference>
<organism evidence="1 2">
    <name type="scientific">Herbaspirillum lusitanum</name>
    <dbReference type="NCBI Taxonomy" id="213312"/>
    <lineage>
        <taxon>Bacteria</taxon>
        <taxon>Pseudomonadati</taxon>
        <taxon>Pseudomonadota</taxon>
        <taxon>Betaproteobacteria</taxon>
        <taxon>Burkholderiales</taxon>
        <taxon>Oxalobacteraceae</taxon>
        <taxon>Herbaspirillum</taxon>
    </lineage>
</organism>
<proteinExistence type="predicted"/>
<protein>
    <submittedName>
        <fullName evidence="1">N-formylglutamate amidohydrolase</fullName>
    </submittedName>
</protein>
<keyword evidence="2" id="KW-1185">Reference proteome</keyword>
<dbReference type="EMBL" id="JAQQFM010000006">
    <property type="protein sequence ID" value="MFL9925596.1"/>
    <property type="molecule type" value="Genomic_DNA"/>
</dbReference>